<proteinExistence type="predicted"/>
<keyword evidence="2" id="KW-1185">Reference proteome</keyword>
<dbReference type="EMBL" id="QRBI01000117">
    <property type="protein sequence ID" value="RMC08350.1"/>
    <property type="molecule type" value="Genomic_DNA"/>
</dbReference>
<sequence>MSWQGKTRLKTFGDNSLDIQNWDKAEALDAIDPSPVDFGADEMCCSKVVVLQANEMSEKGRKLGIFV</sequence>
<evidence type="ECO:0000313" key="1">
    <source>
        <dbReference type="EMBL" id="RMC08350.1"/>
    </source>
</evidence>
<evidence type="ECO:0000313" key="2">
    <source>
        <dbReference type="Proteomes" id="UP000269221"/>
    </source>
</evidence>
<name>A0A3M0KBB0_HIRRU</name>
<reference evidence="1 2" key="1">
    <citation type="submission" date="2018-07" db="EMBL/GenBank/DDBJ databases">
        <title>A high quality draft genome assembly of the barn swallow (H. rustica rustica).</title>
        <authorList>
            <person name="Formenti G."/>
            <person name="Chiara M."/>
            <person name="Poveda L."/>
            <person name="Francoijs K.-J."/>
            <person name="Bonisoli-Alquati A."/>
            <person name="Canova L."/>
            <person name="Gianfranceschi L."/>
            <person name="Horner D.S."/>
            <person name="Saino N."/>
        </authorList>
    </citation>
    <scope>NUCLEOTIDE SEQUENCE [LARGE SCALE GENOMIC DNA]</scope>
    <source>
        <strain evidence="1">Chelidonia</strain>
        <tissue evidence="1">Blood</tissue>
    </source>
</reference>
<comment type="caution">
    <text evidence="1">The sequence shown here is derived from an EMBL/GenBank/DDBJ whole genome shotgun (WGS) entry which is preliminary data.</text>
</comment>
<dbReference type="AlphaFoldDB" id="A0A3M0KBB0"/>
<protein>
    <submittedName>
        <fullName evidence="1">Uncharacterized protein</fullName>
    </submittedName>
</protein>
<organism evidence="1 2">
    <name type="scientific">Hirundo rustica rustica</name>
    <dbReference type="NCBI Taxonomy" id="333673"/>
    <lineage>
        <taxon>Eukaryota</taxon>
        <taxon>Metazoa</taxon>
        <taxon>Chordata</taxon>
        <taxon>Craniata</taxon>
        <taxon>Vertebrata</taxon>
        <taxon>Euteleostomi</taxon>
        <taxon>Archelosauria</taxon>
        <taxon>Archosauria</taxon>
        <taxon>Dinosauria</taxon>
        <taxon>Saurischia</taxon>
        <taxon>Theropoda</taxon>
        <taxon>Coelurosauria</taxon>
        <taxon>Aves</taxon>
        <taxon>Neognathae</taxon>
        <taxon>Neoaves</taxon>
        <taxon>Telluraves</taxon>
        <taxon>Australaves</taxon>
        <taxon>Passeriformes</taxon>
        <taxon>Sylvioidea</taxon>
        <taxon>Hirundinidae</taxon>
        <taxon>Hirundo</taxon>
    </lineage>
</organism>
<gene>
    <name evidence="1" type="ORF">DUI87_14592</name>
</gene>
<accession>A0A3M0KBB0</accession>
<dbReference type="Proteomes" id="UP000269221">
    <property type="component" value="Unassembled WGS sequence"/>
</dbReference>